<dbReference type="KEGG" id="oan:Oant_0215"/>
<evidence type="ECO:0000313" key="1">
    <source>
        <dbReference type="EMBL" id="ABS12946.1"/>
    </source>
</evidence>
<proteinExistence type="predicted"/>
<dbReference type="AlphaFoldDB" id="A6WVE2"/>
<dbReference type="Proteomes" id="UP000002301">
    <property type="component" value="Chromosome 1"/>
</dbReference>
<evidence type="ECO:0000313" key="2">
    <source>
        <dbReference type="Proteomes" id="UP000002301"/>
    </source>
</evidence>
<dbReference type="HOGENOM" id="CLU_176128_0_0_5"/>
<name>A6WVE2_BRUA4</name>
<sequence>MSKIETGGPAFPRPFHETVDGNFSIAQTGMSLRDFIATHALAGMLASDHIWEHIRGMTEIAPNDKAKRLGAARTAYAYADAMLAARGGDRD</sequence>
<dbReference type="STRING" id="439375.Oant_0215"/>
<organism evidence="1 2">
    <name type="scientific">Brucella anthropi (strain ATCC 49188 / DSM 6882 / CCUG 24695 / JCM 21032 / LMG 3331 / NBRC 15819 / NCTC 12168 / Alc 37)</name>
    <name type="common">Ochrobactrum anthropi</name>
    <dbReference type="NCBI Taxonomy" id="439375"/>
    <lineage>
        <taxon>Bacteria</taxon>
        <taxon>Pseudomonadati</taxon>
        <taxon>Pseudomonadota</taxon>
        <taxon>Alphaproteobacteria</taxon>
        <taxon>Hyphomicrobiales</taxon>
        <taxon>Brucellaceae</taxon>
        <taxon>Brucella/Ochrobactrum group</taxon>
        <taxon>Brucella</taxon>
    </lineage>
</organism>
<protein>
    <submittedName>
        <fullName evidence="1">Uncharacterized protein</fullName>
    </submittedName>
</protein>
<gene>
    <name evidence="1" type="ordered locus">Oant_0215</name>
</gene>
<reference evidence="1 2" key="1">
    <citation type="journal article" date="2011" name="J. Bacteriol.">
        <title>Genome of Ochrobactrum anthropi ATCC 49188 T, a versatile opportunistic pathogen and symbiont of several eukaryotic hosts.</title>
        <authorList>
            <person name="Chain P.S."/>
            <person name="Lang D.M."/>
            <person name="Comerci D.J."/>
            <person name="Malfatti S.A."/>
            <person name="Vergez L.M."/>
            <person name="Shin M."/>
            <person name="Ugalde R.A."/>
            <person name="Garcia E."/>
            <person name="Tolmasky M.E."/>
        </authorList>
    </citation>
    <scope>NUCLEOTIDE SEQUENCE [LARGE SCALE GENOMIC DNA]</scope>
    <source>
        <strain evidence="2">ATCC 49188 / DSM 6882 / CCUG 24695 / JCM 21032 / LMG 3331 / NBRC 15819 / NCTC 12168 / Alc 37</strain>
    </source>
</reference>
<keyword evidence="2" id="KW-1185">Reference proteome</keyword>
<dbReference type="RefSeq" id="WP_011982405.1">
    <property type="nucleotide sequence ID" value="NC_009667.1"/>
</dbReference>
<dbReference type="EMBL" id="CP000758">
    <property type="protein sequence ID" value="ABS12946.1"/>
    <property type="molecule type" value="Genomic_DNA"/>
</dbReference>
<accession>A6WVE2</accession>